<gene>
    <name evidence="1" type="ORF">ACFOJE_02090</name>
</gene>
<evidence type="ECO:0000313" key="1">
    <source>
        <dbReference type="EMBL" id="MFC2971006.1"/>
    </source>
</evidence>
<protein>
    <submittedName>
        <fullName evidence="1">Type IV toxin-antitoxin system AbiEi family antitoxin</fullName>
    </submittedName>
</protein>
<organism evidence="1 2">
    <name type="scientific">Azotobacter bryophylli</name>
    <dbReference type="NCBI Taxonomy" id="1986537"/>
    <lineage>
        <taxon>Bacteria</taxon>
        <taxon>Pseudomonadati</taxon>
        <taxon>Pseudomonadota</taxon>
        <taxon>Gammaproteobacteria</taxon>
        <taxon>Pseudomonadales</taxon>
        <taxon>Pseudomonadaceae</taxon>
        <taxon>Azotobacter</taxon>
    </lineage>
</organism>
<dbReference type="InterPro" id="IPR019238">
    <property type="entry name" value="AbiEi_2"/>
</dbReference>
<comment type="caution">
    <text evidence="1">The sequence shown here is derived from an EMBL/GenBank/DDBJ whole genome shotgun (WGS) entry which is preliminary data.</text>
</comment>
<reference evidence="2" key="1">
    <citation type="journal article" date="2019" name="Int. J. Syst. Evol. Microbiol.">
        <title>The Global Catalogue of Microorganisms (GCM) 10K type strain sequencing project: providing services to taxonomists for standard genome sequencing and annotation.</title>
        <authorList>
            <consortium name="The Broad Institute Genomics Platform"/>
            <consortium name="The Broad Institute Genome Sequencing Center for Infectious Disease"/>
            <person name="Wu L."/>
            <person name="Ma J."/>
        </authorList>
    </citation>
    <scope>NUCLEOTIDE SEQUENCE [LARGE SCALE GENOMIC DNA]</scope>
    <source>
        <strain evidence="2">KCTC 62195</strain>
    </source>
</reference>
<dbReference type="Proteomes" id="UP001595457">
    <property type="component" value="Unassembled WGS sequence"/>
</dbReference>
<evidence type="ECO:0000313" key="2">
    <source>
        <dbReference type="Proteomes" id="UP001595457"/>
    </source>
</evidence>
<sequence>MHEPLISAFAQAVKDATGSTLTEIRTNPMGGLSEPDAIGLLDTPDGAWPLVFSIKKDVYPRDVRDAMWDLQSQQSRMKNPSEVVLIMLADHLSKGAREELKSRGMSFFDSSGTLFLKHRNWLINIEKAKSSTKGISRELDVFKGSREMVVHALLHMGRDWFHGQEVVDMSKTSGYTVSTVLQELEKFGWVESQGEGRHRTRRLVKPTELLDAWAKVWVQRKQATTRWYFFCQNPKRLVEELASNIDMYRHMDWDRDRTTCAFTGAVAANRLSPLLTHVDIAELIVSSNSDELARRIGLKPAEKGANVVLIERSGASELFQQYSQEDDAWFASPFIQYLDLLNGRGRNAELAAQLRNDILRV</sequence>
<dbReference type="RefSeq" id="WP_377812577.1">
    <property type="nucleotide sequence ID" value="NZ_JBHRSJ010000001.1"/>
</dbReference>
<proteinExistence type="predicted"/>
<keyword evidence="2" id="KW-1185">Reference proteome</keyword>
<dbReference type="InterPro" id="IPR036390">
    <property type="entry name" value="WH_DNA-bd_sf"/>
</dbReference>
<dbReference type="Pfam" id="PF09952">
    <property type="entry name" value="AbiEi_2"/>
    <property type="match status" value="1"/>
</dbReference>
<accession>A0ABV7AQB6</accession>
<dbReference type="SUPFAM" id="SSF46785">
    <property type="entry name" value="Winged helix' DNA-binding domain"/>
    <property type="match status" value="1"/>
</dbReference>
<name>A0ABV7AQB6_9GAMM</name>
<dbReference type="EMBL" id="JBHRSJ010000001">
    <property type="protein sequence ID" value="MFC2971006.1"/>
    <property type="molecule type" value="Genomic_DNA"/>
</dbReference>